<dbReference type="InterPro" id="IPR004245">
    <property type="entry name" value="DUF229"/>
</dbReference>
<evidence type="ECO:0000313" key="2">
    <source>
        <dbReference type="RefSeq" id="XP_031573105.1"/>
    </source>
</evidence>
<dbReference type="InterPro" id="IPR017850">
    <property type="entry name" value="Alkaline_phosphatase_core_sf"/>
</dbReference>
<protein>
    <submittedName>
        <fullName evidence="2">Uncharacterized protein LOC116307098</fullName>
    </submittedName>
</protein>
<keyword evidence="1" id="KW-1185">Reference proteome</keyword>
<dbReference type="Pfam" id="PF02995">
    <property type="entry name" value="DUF229"/>
    <property type="match status" value="1"/>
</dbReference>
<dbReference type="OrthoDB" id="413313at2759"/>
<reference evidence="2" key="1">
    <citation type="submission" date="2025-08" db="UniProtKB">
        <authorList>
            <consortium name="RefSeq"/>
        </authorList>
    </citation>
    <scope>IDENTIFICATION</scope>
    <source>
        <tissue evidence="2">Tentacle</tissue>
    </source>
</reference>
<proteinExistence type="predicted"/>
<dbReference type="KEGG" id="aten:116307098"/>
<dbReference type="Gene3D" id="3.40.720.10">
    <property type="entry name" value="Alkaline Phosphatase, subunit A"/>
    <property type="match status" value="1"/>
</dbReference>
<sequence length="930" mass="108058">MMLARRKLVLIFLVIVTTTVMYLWKMQIDSNTYIIDTLKNEKRDHDSRKGASKSEGTFAQALRNVKRQHVQASVVTKHVDLFKGFRNVSKNIQNNRMSTRKHEDIEEQVNKEWKILAGDISESERSLPKMKTIKVRQVQPSKSRLSVLERLLQKMMSDTRARQLPKRSPCPYMGLGKIYNETALDDKIGKVSCKPRILKAKDCKMANKAYKIHSKRLKCTANKPIKDLCVFQETWRSSPDMIASVRCDLTACGGNPVQVINIDPEYGILADVERWYEFSTSESLEDFIPEFVAKNSFKGLRFCFLRCRHPTRGGYVKQILSFPPIMEKNDDAPLNKNVFNFNILVLDSVSRAHFYRSLPKTVKTMRKIVHDKSKQATVLDFELLQSAAPYTFYNMRSFMSGKSQQNKKQEYGIKLLYGLLKSKGFYTMLQEDSCWYDSWGSLFTNNVHQNSTPKSFEEFAHQWDVFTNRVFGYHIDDFGLSHTSCDVYRQYGTTNPFEQPKICFSGKPYGDFFLDYTAKVFQAYRDSDKKRPVFAYTHLNVGHEFSGRRIRQIDEKLSWFVRSMAKDQDTLTIILSDHGPKTTKFSFKTMSGRAEIYDSLLFMILPKNVAEKLEMQRTRALFVNQRRLMTTLDLHKAIISFVKSSEGHDRGVFTEVSPQRTCANLTMKHSAVCKCTNWETLYPDDYGNFTWLAEFALGEINNNIQKEFMSGGDNVYGFGKCQRLVGNSFKKVRHRMEGDKHVVTMDIIVKPMNEIFEAQFRYSEKSRGIRDLAELSSLRRVSIYRHFKRCVDPQVPLDHCVCNNKTRRKTRGTSWKWIEAKATSDILNIIKRTRSFKSKTSVKNLHGNCLLLLSRRHKRTLVYEIANACSDRKYKVRIAGRSKGAFILTRDLPISISLRPLTIHFLFGIYHFKKPYNFYVKTSYKVFIEK</sequence>
<dbReference type="GeneID" id="116307098"/>
<dbReference type="AlphaFoldDB" id="A0A6P8J7M0"/>
<dbReference type="RefSeq" id="XP_031573105.1">
    <property type="nucleotide sequence ID" value="XM_031717245.1"/>
</dbReference>
<accession>A0A6P8J7M0</accession>
<organism evidence="1 2">
    <name type="scientific">Actinia tenebrosa</name>
    <name type="common">Australian red waratah sea anemone</name>
    <dbReference type="NCBI Taxonomy" id="6105"/>
    <lineage>
        <taxon>Eukaryota</taxon>
        <taxon>Metazoa</taxon>
        <taxon>Cnidaria</taxon>
        <taxon>Anthozoa</taxon>
        <taxon>Hexacorallia</taxon>
        <taxon>Actiniaria</taxon>
        <taxon>Actiniidae</taxon>
        <taxon>Actinia</taxon>
    </lineage>
</organism>
<dbReference type="SUPFAM" id="SSF53649">
    <property type="entry name" value="Alkaline phosphatase-like"/>
    <property type="match status" value="1"/>
</dbReference>
<evidence type="ECO:0000313" key="1">
    <source>
        <dbReference type="Proteomes" id="UP000515163"/>
    </source>
</evidence>
<dbReference type="GO" id="GO:0005615">
    <property type="term" value="C:extracellular space"/>
    <property type="evidence" value="ECO:0007669"/>
    <property type="project" value="TreeGrafter"/>
</dbReference>
<name>A0A6P8J7M0_ACTTE</name>
<dbReference type="PANTHER" id="PTHR10974:SF39">
    <property type="entry name" value="E2F TRANSCRIPTION FACTOR CC-MB DOMAIN-CONTAINING PROTEIN"/>
    <property type="match status" value="1"/>
</dbReference>
<dbReference type="Proteomes" id="UP000515163">
    <property type="component" value="Unplaced"/>
</dbReference>
<dbReference type="PANTHER" id="PTHR10974">
    <property type="entry name" value="FI08016P-RELATED"/>
    <property type="match status" value="1"/>
</dbReference>
<gene>
    <name evidence="2" type="primary">LOC116307098</name>
</gene>
<dbReference type="InParanoid" id="A0A6P8J7M0"/>